<feature type="domain" description="C2H2-type" evidence="14">
    <location>
        <begin position="1196"/>
        <end position="1224"/>
    </location>
</feature>
<evidence type="ECO:0000256" key="1">
    <source>
        <dbReference type="ARBA" id="ARBA00004123"/>
    </source>
</evidence>
<dbReference type="GO" id="GO:0005634">
    <property type="term" value="C:nucleus"/>
    <property type="evidence" value="ECO:0007669"/>
    <property type="project" value="UniProtKB-SubCell"/>
</dbReference>
<dbReference type="InterPro" id="IPR036236">
    <property type="entry name" value="Znf_C2H2_sf"/>
</dbReference>
<feature type="domain" description="C2H2-type" evidence="14">
    <location>
        <begin position="819"/>
        <end position="846"/>
    </location>
</feature>
<feature type="domain" description="C2H2-type" evidence="14">
    <location>
        <begin position="315"/>
        <end position="342"/>
    </location>
</feature>
<evidence type="ECO:0000256" key="10">
    <source>
        <dbReference type="ARBA" id="ARBA00023242"/>
    </source>
</evidence>
<dbReference type="SUPFAM" id="SSF57667">
    <property type="entry name" value="beta-beta-alpha zinc fingers"/>
    <property type="match status" value="12"/>
</dbReference>
<evidence type="ECO:0000256" key="3">
    <source>
        <dbReference type="ARBA" id="ARBA00022723"/>
    </source>
</evidence>
<proteinExistence type="inferred from homology"/>
<feature type="binding site" evidence="12">
    <location>
        <position position="22"/>
    </location>
    <ligand>
        <name>Zn(2+)</name>
        <dbReference type="ChEBI" id="CHEBI:29105"/>
    </ligand>
</feature>
<dbReference type="GO" id="GO:0000977">
    <property type="term" value="F:RNA polymerase II transcription regulatory region sequence-specific DNA binding"/>
    <property type="evidence" value="ECO:0007669"/>
    <property type="project" value="TreeGrafter"/>
</dbReference>
<feature type="domain" description="C2H2-type" evidence="14">
    <location>
        <begin position="1139"/>
        <end position="1166"/>
    </location>
</feature>
<keyword evidence="3 12" id="KW-0479">Metal-binding</keyword>
<feature type="domain" description="C2H2-type" evidence="14">
    <location>
        <begin position="716"/>
        <end position="743"/>
    </location>
</feature>
<evidence type="ECO:0000259" key="15">
    <source>
        <dbReference type="PROSITE" id="PS51915"/>
    </source>
</evidence>
<dbReference type="SMART" id="SM00355">
    <property type="entry name" value="ZnF_C2H2"/>
    <property type="match status" value="23"/>
</dbReference>
<evidence type="ECO:0000256" key="5">
    <source>
        <dbReference type="ARBA" id="ARBA00022771"/>
    </source>
</evidence>
<dbReference type="STRING" id="105785.A0A2J7RDY2"/>
<dbReference type="Pfam" id="PF00096">
    <property type="entry name" value="zf-C2H2"/>
    <property type="match status" value="8"/>
</dbReference>
<feature type="domain" description="C2H2-type" evidence="14">
    <location>
        <begin position="659"/>
        <end position="686"/>
    </location>
</feature>
<dbReference type="SMART" id="SM00868">
    <property type="entry name" value="zf-AD"/>
    <property type="match status" value="1"/>
</dbReference>
<feature type="domain" description="C2H2-type" evidence="14">
    <location>
        <begin position="393"/>
        <end position="415"/>
    </location>
</feature>
<evidence type="ECO:0000256" key="7">
    <source>
        <dbReference type="ARBA" id="ARBA00023015"/>
    </source>
</evidence>
<feature type="compositionally biased region" description="Basic residues" evidence="13">
    <location>
        <begin position="244"/>
        <end position="255"/>
    </location>
</feature>
<evidence type="ECO:0000256" key="6">
    <source>
        <dbReference type="ARBA" id="ARBA00022833"/>
    </source>
</evidence>
<keyword evidence="4" id="KW-0677">Repeat</keyword>
<feature type="binding site" evidence="12">
    <location>
        <position position="19"/>
    </location>
    <ligand>
        <name>Zn(2+)</name>
        <dbReference type="ChEBI" id="CHEBI:29105"/>
    </ligand>
</feature>
<feature type="domain" description="C2H2-type" evidence="14">
    <location>
        <begin position="1167"/>
        <end position="1195"/>
    </location>
</feature>
<keyword evidence="8" id="KW-0238">DNA-binding</keyword>
<dbReference type="InterPro" id="IPR012934">
    <property type="entry name" value="Znf_AD"/>
</dbReference>
<dbReference type="Proteomes" id="UP000235965">
    <property type="component" value="Unassembled WGS sequence"/>
</dbReference>
<dbReference type="Pfam" id="PF07776">
    <property type="entry name" value="zf-AD"/>
    <property type="match status" value="1"/>
</dbReference>
<evidence type="ECO:0000256" key="11">
    <source>
        <dbReference type="PROSITE-ProRule" id="PRU00042"/>
    </source>
</evidence>
<evidence type="ECO:0000256" key="9">
    <source>
        <dbReference type="ARBA" id="ARBA00023163"/>
    </source>
</evidence>
<organism evidence="16 17">
    <name type="scientific">Cryptotermes secundus</name>
    <dbReference type="NCBI Taxonomy" id="105785"/>
    <lineage>
        <taxon>Eukaryota</taxon>
        <taxon>Metazoa</taxon>
        <taxon>Ecdysozoa</taxon>
        <taxon>Arthropoda</taxon>
        <taxon>Hexapoda</taxon>
        <taxon>Insecta</taxon>
        <taxon>Pterygota</taxon>
        <taxon>Neoptera</taxon>
        <taxon>Polyneoptera</taxon>
        <taxon>Dictyoptera</taxon>
        <taxon>Blattodea</taxon>
        <taxon>Blattoidea</taxon>
        <taxon>Termitoidae</taxon>
        <taxon>Kalotermitidae</taxon>
        <taxon>Cryptotermitinae</taxon>
        <taxon>Cryptotermes</taxon>
    </lineage>
</organism>
<feature type="domain" description="C2H2-type" evidence="14">
    <location>
        <begin position="1001"/>
        <end position="1024"/>
    </location>
</feature>
<dbReference type="PROSITE" id="PS00028">
    <property type="entry name" value="ZINC_FINGER_C2H2_1"/>
    <property type="match status" value="20"/>
</dbReference>
<feature type="domain" description="C2H2-type" evidence="14">
    <location>
        <begin position="874"/>
        <end position="901"/>
    </location>
</feature>
<feature type="domain" description="C2H2-type" evidence="14">
    <location>
        <begin position="418"/>
        <end position="440"/>
    </location>
</feature>
<dbReference type="GO" id="GO:0000981">
    <property type="term" value="F:DNA-binding transcription factor activity, RNA polymerase II-specific"/>
    <property type="evidence" value="ECO:0007669"/>
    <property type="project" value="TreeGrafter"/>
</dbReference>
<name>A0A2J7RDY2_9NEOP</name>
<dbReference type="SUPFAM" id="SSF57716">
    <property type="entry name" value="Glucocorticoid receptor-like (DNA-binding domain)"/>
    <property type="match status" value="1"/>
</dbReference>
<feature type="domain" description="C2H2-type" evidence="14">
    <location>
        <begin position="1058"/>
        <end position="1081"/>
    </location>
</feature>
<dbReference type="AlphaFoldDB" id="A0A2J7RDY2"/>
<evidence type="ECO:0000259" key="14">
    <source>
        <dbReference type="PROSITE" id="PS50157"/>
    </source>
</evidence>
<feature type="domain" description="C2H2-type" evidence="14">
    <location>
        <begin position="288"/>
        <end position="315"/>
    </location>
</feature>
<feature type="domain" description="C2H2-type" evidence="14">
    <location>
        <begin position="343"/>
        <end position="375"/>
    </location>
</feature>
<comment type="caution">
    <text evidence="16">The sequence shown here is derived from an EMBL/GenBank/DDBJ whole genome shotgun (WGS) entry which is preliminary data.</text>
</comment>
<feature type="binding site" evidence="12">
    <location>
        <position position="68"/>
    </location>
    <ligand>
        <name>Zn(2+)</name>
        <dbReference type="ChEBI" id="CHEBI:29105"/>
    </ligand>
</feature>
<feature type="domain" description="C2H2-type" evidence="14">
    <location>
        <begin position="915"/>
        <end position="942"/>
    </location>
</feature>
<dbReference type="Pfam" id="PF12874">
    <property type="entry name" value="zf-met"/>
    <property type="match status" value="1"/>
</dbReference>
<dbReference type="GO" id="GO:0008270">
    <property type="term" value="F:zinc ion binding"/>
    <property type="evidence" value="ECO:0007669"/>
    <property type="project" value="UniProtKB-UniRule"/>
</dbReference>
<feature type="region of interest" description="Disordered" evidence="13">
    <location>
        <begin position="787"/>
        <end position="806"/>
    </location>
</feature>
<reference evidence="16 17" key="1">
    <citation type="submission" date="2017-12" db="EMBL/GenBank/DDBJ databases">
        <title>Hemimetabolous genomes reveal molecular basis of termite eusociality.</title>
        <authorList>
            <person name="Harrison M.C."/>
            <person name="Jongepier E."/>
            <person name="Robertson H.M."/>
            <person name="Arning N."/>
            <person name="Bitard-Feildel T."/>
            <person name="Chao H."/>
            <person name="Childers C.P."/>
            <person name="Dinh H."/>
            <person name="Doddapaneni H."/>
            <person name="Dugan S."/>
            <person name="Gowin J."/>
            <person name="Greiner C."/>
            <person name="Han Y."/>
            <person name="Hu H."/>
            <person name="Hughes D.S.T."/>
            <person name="Huylmans A.-K."/>
            <person name="Kemena C."/>
            <person name="Kremer L.P.M."/>
            <person name="Lee S.L."/>
            <person name="Lopez-Ezquerra A."/>
            <person name="Mallet L."/>
            <person name="Monroy-Kuhn J.M."/>
            <person name="Moser A."/>
            <person name="Murali S.C."/>
            <person name="Muzny D.M."/>
            <person name="Otani S."/>
            <person name="Piulachs M.-D."/>
            <person name="Poelchau M."/>
            <person name="Qu J."/>
            <person name="Schaub F."/>
            <person name="Wada-Katsumata A."/>
            <person name="Worley K.C."/>
            <person name="Xie Q."/>
            <person name="Ylla G."/>
            <person name="Poulsen M."/>
            <person name="Gibbs R.A."/>
            <person name="Schal C."/>
            <person name="Richards S."/>
            <person name="Belles X."/>
            <person name="Korb J."/>
            <person name="Bornberg-Bauer E."/>
        </authorList>
    </citation>
    <scope>NUCLEOTIDE SEQUENCE [LARGE SCALE GENOMIC DNA]</scope>
    <source>
        <tissue evidence="16">Whole body</tissue>
    </source>
</reference>
<comment type="similarity">
    <text evidence="2">Belongs to the krueppel C2H2-type zinc-finger protein family.</text>
</comment>
<evidence type="ECO:0000256" key="8">
    <source>
        <dbReference type="ARBA" id="ARBA00023125"/>
    </source>
</evidence>
<feature type="binding site" evidence="12">
    <location>
        <position position="71"/>
    </location>
    <ligand>
        <name>Zn(2+)</name>
        <dbReference type="ChEBI" id="CHEBI:29105"/>
    </ligand>
</feature>
<evidence type="ECO:0000256" key="4">
    <source>
        <dbReference type="ARBA" id="ARBA00022737"/>
    </source>
</evidence>
<evidence type="ECO:0000256" key="2">
    <source>
        <dbReference type="ARBA" id="ARBA00006991"/>
    </source>
</evidence>
<keyword evidence="5 11" id="KW-0863">Zinc-finger</keyword>
<dbReference type="FunCoup" id="A0A2J7RDY2">
    <property type="interactions" value="739"/>
</dbReference>
<feature type="domain" description="C2H2-type" evidence="14">
    <location>
        <begin position="1111"/>
        <end position="1138"/>
    </location>
</feature>
<feature type="region of interest" description="Disordered" evidence="13">
    <location>
        <begin position="244"/>
        <end position="264"/>
    </location>
</feature>
<evidence type="ECO:0000256" key="12">
    <source>
        <dbReference type="PROSITE-ProRule" id="PRU01263"/>
    </source>
</evidence>
<keyword evidence="7" id="KW-0805">Transcription regulation</keyword>
<sequence>MLNMKDVDNDVPYNMSEICRLCLSKDGGILPIFGEEESGNQCVPLSFRILACVSIEVSISDLLPKLICQNCLSQVNTWHMFKQVCDSSQATLKEWLNKLQEQAEPEKSIEVKQEPPDEDDMIEIHDDVESRANSVLLDIKQEDIEVCDVCDEAEDLNIEVLHDPLSLTATDSARALPVRPIKSEPIDADLILVEQLGTETSKENDKVDPFVADVQCFDGTNNVVIEVGKEIKVEFGNLKKKPKRRKPLTLRKKRLSSSPSEIDQDENAVLSGPKRYFCFPAADGKQHYYCIPCGKSFPFRSYYLRHEKVHRKARHICGYCDRQFSCKSNLDRHVRLHTGQKPYTCQDCSEGFQNRSEYTKHKLTCSTFTAKSEPPKPESSVPMTADSNIGDSYPCYICRQTFDTVNKLQLHRRSHDEFSCRRCGKSFNGGIALSNHLRTHNFDGFKRYSCKICKKTFSNVTSLVSHKRFHTMRGHVAASTAAVVATKTTPSAIVSKPVVKNVNMSHSNGYSCTVCKKWVKTQSVLRRHMTSHTKLKLFSCVICNISMGYASSLHKHMRLAHNVEMSYKDIRAMFSVPALEEQEALCMVEQSSKKSVEKNKKPEGEKEGVITIDVPCEDIDDVESFVKYVCTCSVCFKKFSNKRLLENHMKIIHMGGRAYKCNICSKLFAYKHLLIKHAKIHSGKDHEYTCNVCSRTFPDLKTLNNHKGVHTRSKYYTCPICSKSFNGLKNWEQHQRLHNSSIRFRCKLCGKTFISKAELYEHKKMHIKLKIYTCGVCKNSYNSSSTLNRHKRKKHGGALGMSPYAEDSESELDEEDQCFICNICNKTFADSASLGKHKLIHVKRDFCKMDEISGTSATENPSDDTGLTDPVWKFPCLLCQRDFPDQISLSKHKGWHSRKPLEPDHLLPFKGNKVYVCGYCNRSFANSGSLSKHRKLNCPPKRNYIKNLIPTALIPGKSALSVKPILHSMKTTTQVKETILLGKSKVSSFANAPKIEKARHFPCLMCERVFSSKKALIRHKGWHTRCPSLGKEQPPPADTQLENTEKNVTEGQMVSKRRTCNVCFKDYSSSSTLSRHKRLHTRKILPSIKSIVKPLPVTNDNNEEAGHEGLYSCQYCRKPFRIRKHLIDHERVHTGERPFSCNQCSLSFSRRAILWRHKKTHLGFRPYSCTLCSKSFLMNFQLTRHIAEKHMPKDTYACHRCDKTYRTMLALRKHEQSMHPAPVAT</sequence>
<dbReference type="Gene3D" id="3.40.1800.20">
    <property type="match status" value="1"/>
</dbReference>
<feature type="domain" description="C2H2-type" evidence="14">
    <location>
        <begin position="744"/>
        <end position="771"/>
    </location>
</feature>
<gene>
    <name evidence="16" type="ORF">B7P43_G04842</name>
</gene>
<keyword evidence="6 12" id="KW-0862">Zinc</keyword>
<feature type="domain" description="C2H2-type" evidence="14">
    <location>
        <begin position="538"/>
        <end position="566"/>
    </location>
</feature>
<dbReference type="FunFam" id="3.30.160.60:FF:002343">
    <property type="entry name" value="Zinc finger protein 33A"/>
    <property type="match status" value="1"/>
</dbReference>
<dbReference type="PANTHER" id="PTHR24381:SF393">
    <property type="entry name" value="CHROMATIN-LINKED ADAPTOR FOR MSL PROTEINS, ISOFORM B"/>
    <property type="match status" value="1"/>
</dbReference>
<evidence type="ECO:0000256" key="13">
    <source>
        <dbReference type="SAM" id="MobiDB-lite"/>
    </source>
</evidence>
<keyword evidence="17" id="KW-1185">Reference proteome</keyword>
<dbReference type="FunFam" id="3.30.160.60:FF:001156">
    <property type="entry name" value="Zinc finger protein 407"/>
    <property type="match status" value="1"/>
</dbReference>
<evidence type="ECO:0000313" key="16">
    <source>
        <dbReference type="EMBL" id="PNF39032.1"/>
    </source>
</evidence>
<keyword evidence="9" id="KW-0804">Transcription</keyword>
<dbReference type="PROSITE" id="PS50157">
    <property type="entry name" value="ZINC_FINGER_C2H2_2"/>
    <property type="match status" value="23"/>
</dbReference>
<protein>
    <submittedName>
        <fullName evidence="16">Uncharacterized protein</fullName>
    </submittedName>
</protein>
<accession>A0A2J7RDY2</accession>
<dbReference type="InterPro" id="IPR013087">
    <property type="entry name" value="Znf_C2H2_type"/>
</dbReference>
<dbReference type="PANTHER" id="PTHR24381">
    <property type="entry name" value="ZINC FINGER PROTEIN"/>
    <property type="match status" value="1"/>
</dbReference>
<dbReference type="PROSITE" id="PS51915">
    <property type="entry name" value="ZAD"/>
    <property type="match status" value="1"/>
</dbReference>
<evidence type="ECO:0000313" key="17">
    <source>
        <dbReference type="Proteomes" id="UP000235965"/>
    </source>
</evidence>
<feature type="domain" description="C2H2-type" evidence="14">
    <location>
        <begin position="510"/>
        <end position="537"/>
    </location>
</feature>
<feature type="domain" description="C2H2-type" evidence="14">
    <location>
        <begin position="448"/>
        <end position="475"/>
    </location>
</feature>
<dbReference type="EMBL" id="NEVH01005280">
    <property type="protein sequence ID" value="PNF39032.1"/>
    <property type="molecule type" value="Genomic_DNA"/>
</dbReference>
<dbReference type="InParanoid" id="A0A2J7RDY2"/>
<feature type="domain" description="ZAD" evidence="15">
    <location>
        <begin position="17"/>
        <end position="95"/>
    </location>
</feature>
<comment type="subcellular location">
    <subcellularLocation>
        <location evidence="1">Nucleus</location>
    </subcellularLocation>
</comment>
<feature type="domain" description="C2H2-type" evidence="14">
    <location>
        <begin position="628"/>
        <end position="658"/>
    </location>
</feature>
<feature type="domain" description="C2H2-type" evidence="14">
    <location>
        <begin position="688"/>
        <end position="715"/>
    </location>
</feature>
<keyword evidence="10" id="KW-0539">Nucleus</keyword>
<feature type="domain" description="C2H2-type" evidence="14">
    <location>
        <begin position="772"/>
        <end position="797"/>
    </location>
</feature>
<dbReference type="OrthoDB" id="8174355at2759"/>
<dbReference type="Gene3D" id="3.30.160.60">
    <property type="entry name" value="Classic Zinc Finger"/>
    <property type="match status" value="14"/>
</dbReference>